<dbReference type="PANTHER" id="PTHR12414:SF8">
    <property type="entry name" value="TRANSCRIPTION FACTOR GLIAL CELLS MISSING-RELATED"/>
    <property type="match status" value="1"/>
</dbReference>
<feature type="region of interest" description="Disordered" evidence="6">
    <location>
        <begin position="123"/>
        <end position="188"/>
    </location>
</feature>
<sequence length="780" mass="87550">MSTGEPAERRKRVTWQLGGLDVSMSVVAKVERSGYHHNHSNKSHQERTQSGSEAVEPKSLPPNVQLTPSTRVQHSAIPSFCEGETGVPIPEYAFYQNHQLHQHPPHQQQSWCLPEAGVLFYPSHPLPHSQVQPPPPPQPPPLPLQTAPETMAFYSQQGERTEPPQCIESRITQRGRSKSSGSSTDAPWDIKDGVLPVVTSFDPYDLWPDGNCRRIYSVTSERARRHQSGWAMRNTNNHNPQVLKKSCLGVLVCSLGCISPNGLPVAYRPAICDKARKKQCMRSCTTPGCKGRLVQKNCKGHGGYPVTHFWRLHKGAVFFQAKGRHDHVRPTTKALSSGAAAAAATATGSGKSVVEESTAASQRRKIRLPTPSKVVSMCGGDQNFRTKITPTTQNEAVKRDSTHLIQDSSLGFQQHHHQHHQQASELESLLLHQQNQQLLFQSIEETAQSEVFFPTDQRQHTSVDYFMSSDQPLIEPALFPQTQGSFQEIVQSDGQYPYTWRPPAIQASTEVDFLDHQHLQQESHQHIQQEHQQQPYLGMLFAGSCNAYNTDGFEQYTGLPENSGSTDASTPGGVEGEANPYPVIFEPSFVDWSTSMVQQNQNHHHHHHQQQQHHHHQQQQQQQQHQQQQVVVEEPVQMQQQQLDQQTWFLNPHLPWKPTPLTTDRYATLPVGGVANTQDAFHIGALTASTLVESCESSEVTIHQAQKKLTINIDVTRLQHVCNEFHIRDILSKERELTMNRTIDRSFCPSKVMESPSRLISYLSNPSPSPPSPPPPHVIM</sequence>
<dbReference type="PANTHER" id="PTHR12414">
    <property type="entry name" value="GLIAL CELLS MISSING RELATED/GLIDE"/>
    <property type="match status" value="1"/>
</dbReference>
<dbReference type="Pfam" id="PF03615">
    <property type="entry name" value="GCM"/>
    <property type="match status" value="1"/>
</dbReference>
<gene>
    <name evidence="8" type="ORF">TcWFU_006884</name>
</gene>
<keyword evidence="9" id="KW-1185">Reference proteome</keyword>
<feature type="compositionally biased region" description="Basic residues" evidence="6">
    <location>
        <begin position="602"/>
        <end position="617"/>
    </location>
</feature>
<dbReference type="Gene3D" id="3.30.70.3530">
    <property type="entry name" value="GCM motif"/>
    <property type="match status" value="1"/>
</dbReference>
<evidence type="ECO:0000256" key="3">
    <source>
        <dbReference type="ARBA" id="ARBA00023125"/>
    </source>
</evidence>
<protein>
    <submittedName>
        <fullName evidence="8">Transcription factor glial cell missing</fullName>
    </submittedName>
</protein>
<feature type="region of interest" description="Disordered" evidence="6">
    <location>
        <begin position="597"/>
        <end position="635"/>
    </location>
</feature>
<dbReference type="Gene3D" id="2.20.25.670">
    <property type="entry name" value="GCM domain, large subdomain"/>
    <property type="match status" value="1"/>
</dbReference>
<feature type="region of interest" description="Disordered" evidence="6">
    <location>
        <begin position="346"/>
        <end position="366"/>
    </location>
</feature>
<evidence type="ECO:0000256" key="1">
    <source>
        <dbReference type="ARBA" id="ARBA00022473"/>
    </source>
</evidence>
<evidence type="ECO:0000256" key="2">
    <source>
        <dbReference type="ARBA" id="ARBA00023015"/>
    </source>
</evidence>
<dbReference type="InterPro" id="IPR003902">
    <property type="entry name" value="Tscrpt_reg_GCM"/>
</dbReference>
<evidence type="ECO:0000313" key="8">
    <source>
        <dbReference type="EMBL" id="KAL5103951.1"/>
    </source>
</evidence>
<dbReference type="SUPFAM" id="SSF90073">
    <property type="entry name" value="GCM domain"/>
    <property type="match status" value="1"/>
</dbReference>
<evidence type="ECO:0000259" key="7">
    <source>
        <dbReference type="PROSITE" id="PS50807"/>
    </source>
</evidence>
<feature type="region of interest" description="Disordered" evidence="6">
    <location>
        <begin position="556"/>
        <end position="580"/>
    </location>
</feature>
<keyword evidence="1" id="KW-0217">Developmental protein</keyword>
<dbReference type="Proteomes" id="UP001651158">
    <property type="component" value="Unassembled WGS sequence"/>
</dbReference>
<evidence type="ECO:0000256" key="5">
    <source>
        <dbReference type="ARBA" id="ARBA00023242"/>
    </source>
</evidence>
<dbReference type="PROSITE" id="PS50807">
    <property type="entry name" value="GCM"/>
    <property type="match status" value="1"/>
</dbReference>
<evidence type="ECO:0000313" key="9">
    <source>
        <dbReference type="Proteomes" id="UP001651158"/>
    </source>
</evidence>
<feature type="compositionally biased region" description="Low complexity" evidence="6">
    <location>
        <begin position="618"/>
        <end position="635"/>
    </location>
</feature>
<keyword evidence="5" id="KW-0539">Nucleus</keyword>
<proteinExistence type="predicted"/>
<feature type="compositionally biased region" description="Polar residues" evidence="6">
    <location>
        <begin position="560"/>
        <end position="569"/>
    </location>
</feature>
<feature type="compositionally biased region" description="Polar residues" evidence="6">
    <location>
        <begin position="170"/>
        <end position="185"/>
    </location>
</feature>
<keyword evidence="3" id="KW-0238">DNA-binding</keyword>
<feature type="compositionally biased region" description="Pro residues" evidence="6">
    <location>
        <begin position="767"/>
        <end position="780"/>
    </location>
</feature>
<feature type="domain" description="GCM" evidence="7">
    <location>
        <begin position="186"/>
        <end position="343"/>
    </location>
</feature>
<dbReference type="InterPro" id="IPR043021">
    <property type="entry name" value="GCM_small"/>
</dbReference>
<evidence type="ECO:0000256" key="4">
    <source>
        <dbReference type="ARBA" id="ARBA00023163"/>
    </source>
</evidence>
<keyword evidence="4" id="KW-0804">Transcription</keyword>
<dbReference type="EMBL" id="JAKROA010000015">
    <property type="protein sequence ID" value="KAL5103951.1"/>
    <property type="molecule type" value="Genomic_DNA"/>
</dbReference>
<reference evidence="8 9" key="1">
    <citation type="journal article" date="2022" name="Front. Cell. Infect. Microbiol.">
        <title>The Genomes of Two Strains of Taenia crassiceps the Animal Model for the Study of Human Cysticercosis.</title>
        <authorList>
            <person name="Bobes R.J."/>
            <person name="Estrada K."/>
            <person name="Rios-Valencia D.G."/>
            <person name="Calderon-Gallegos A."/>
            <person name="de la Torre P."/>
            <person name="Carrero J.C."/>
            <person name="Sanchez-Flores A."/>
            <person name="Laclette J.P."/>
        </authorList>
    </citation>
    <scope>NUCLEOTIDE SEQUENCE [LARGE SCALE GENOMIC DNA]</scope>
    <source>
        <strain evidence="8">WFUcys</strain>
    </source>
</reference>
<dbReference type="InterPro" id="IPR039791">
    <property type="entry name" value="GCM"/>
</dbReference>
<feature type="region of interest" description="Disordered" evidence="6">
    <location>
        <begin position="33"/>
        <end position="65"/>
    </location>
</feature>
<keyword evidence="2" id="KW-0805">Transcription regulation</keyword>
<dbReference type="InterPro" id="IPR036115">
    <property type="entry name" value="GCM_dom_sf"/>
</dbReference>
<comment type="caution">
    <text evidence="8">The sequence shown here is derived from an EMBL/GenBank/DDBJ whole genome shotgun (WGS) entry which is preliminary data.</text>
</comment>
<accession>A0ABR4Q2P0</accession>
<evidence type="ECO:0000256" key="6">
    <source>
        <dbReference type="SAM" id="MobiDB-lite"/>
    </source>
</evidence>
<dbReference type="InterPro" id="IPR043020">
    <property type="entry name" value="GCM_large"/>
</dbReference>
<feature type="region of interest" description="Disordered" evidence="6">
    <location>
        <begin position="761"/>
        <end position="780"/>
    </location>
</feature>
<organism evidence="8 9">
    <name type="scientific">Taenia crassiceps</name>
    <dbReference type="NCBI Taxonomy" id="6207"/>
    <lineage>
        <taxon>Eukaryota</taxon>
        <taxon>Metazoa</taxon>
        <taxon>Spiralia</taxon>
        <taxon>Lophotrochozoa</taxon>
        <taxon>Platyhelminthes</taxon>
        <taxon>Cestoda</taxon>
        <taxon>Eucestoda</taxon>
        <taxon>Cyclophyllidea</taxon>
        <taxon>Taeniidae</taxon>
        <taxon>Taenia</taxon>
    </lineage>
</organism>
<feature type="compositionally biased region" description="Pro residues" evidence="6">
    <location>
        <begin position="132"/>
        <end position="143"/>
    </location>
</feature>
<name>A0ABR4Q2P0_9CEST</name>